<evidence type="ECO:0000313" key="3">
    <source>
        <dbReference type="Proteomes" id="UP000266673"/>
    </source>
</evidence>
<proteinExistence type="predicted"/>
<keyword evidence="3" id="KW-1185">Reference proteome</keyword>
<name>A0A397V2C0_9GLOM</name>
<dbReference type="Proteomes" id="UP000266673">
    <property type="component" value="Unassembled WGS sequence"/>
</dbReference>
<accession>A0A397V2C0</accession>
<reference evidence="2 3" key="1">
    <citation type="submission" date="2018-06" db="EMBL/GenBank/DDBJ databases">
        <title>Comparative genomics reveals the genomic features of Rhizophagus irregularis, R. cerebriforme, R. diaphanum and Gigaspora rosea, and their symbiotic lifestyle signature.</title>
        <authorList>
            <person name="Morin E."/>
            <person name="San Clemente H."/>
            <person name="Chen E.C.H."/>
            <person name="De La Providencia I."/>
            <person name="Hainaut M."/>
            <person name="Kuo A."/>
            <person name="Kohler A."/>
            <person name="Murat C."/>
            <person name="Tang N."/>
            <person name="Roy S."/>
            <person name="Loubradou J."/>
            <person name="Henrissat B."/>
            <person name="Grigoriev I.V."/>
            <person name="Corradi N."/>
            <person name="Roux C."/>
            <person name="Martin F.M."/>
        </authorList>
    </citation>
    <scope>NUCLEOTIDE SEQUENCE [LARGE SCALE GENOMIC DNA]</scope>
    <source>
        <strain evidence="2 3">DAOM 194757</strain>
    </source>
</reference>
<protein>
    <recommendedName>
        <fullName evidence="1">Replication origin-binding protein domain-containing protein</fullName>
    </recommendedName>
</protein>
<organism evidence="2 3">
    <name type="scientific">Gigaspora rosea</name>
    <dbReference type="NCBI Taxonomy" id="44941"/>
    <lineage>
        <taxon>Eukaryota</taxon>
        <taxon>Fungi</taxon>
        <taxon>Fungi incertae sedis</taxon>
        <taxon>Mucoromycota</taxon>
        <taxon>Glomeromycotina</taxon>
        <taxon>Glomeromycetes</taxon>
        <taxon>Diversisporales</taxon>
        <taxon>Gigasporaceae</taxon>
        <taxon>Gigaspora</taxon>
    </lineage>
</organism>
<dbReference type="Pfam" id="PF02399">
    <property type="entry name" value="Herpes_ori_bp"/>
    <property type="match status" value="1"/>
</dbReference>
<dbReference type="GO" id="GO:0006260">
    <property type="term" value="P:DNA replication"/>
    <property type="evidence" value="ECO:0007669"/>
    <property type="project" value="InterPro"/>
</dbReference>
<feature type="domain" description="Replication origin-binding protein" evidence="1">
    <location>
        <begin position="36"/>
        <end position="189"/>
    </location>
</feature>
<sequence>MPAWVNCNSSFTASEVYREQYVKPLPNEGNIYVDSPWETGKTYALEHLNISDSTNLLALSTCYTYFSTITTKLNFKSYCDIDTKDIINLPDYQRVVCQIESLYRITNNCKCEKKCKCPLILYNLWLDEVVSVISQVHTHLAGRSREHLYKLIYEARRIIVMDNDLTDLDIEWIKNLQKDKQFLVIYNTHQLQKGKTFHLEETLLAELWNWSRKYLY</sequence>
<dbReference type="STRING" id="44941.A0A397V2C0"/>
<evidence type="ECO:0000259" key="1">
    <source>
        <dbReference type="Pfam" id="PF02399"/>
    </source>
</evidence>
<gene>
    <name evidence="2" type="ORF">C2G38_2189319</name>
</gene>
<comment type="caution">
    <text evidence="2">The sequence shown here is derived from an EMBL/GenBank/DDBJ whole genome shotgun (WGS) entry which is preliminary data.</text>
</comment>
<dbReference type="OrthoDB" id="2373574at2759"/>
<dbReference type="GO" id="GO:0003688">
    <property type="term" value="F:DNA replication origin binding"/>
    <property type="evidence" value="ECO:0007669"/>
    <property type="project" value="InterPro"/>
</dbReference>
<dbReference type="InterPro" id="IPR003450">
    <property type="entry name" value="Replication_origin-bd"/>
</dbReference>
<dbReference type="AlphaFoldDB" id="A0A397V2C0"/>
<dbReference type="GO" id="GO:0005524">
    <property type="term" value="F:ATP binding"/>
    <property type="evidence" value="ECO:0007669"/>
    <property type="project" value="InterPro"/>
</dbReference>
<dbReference type="EMBL" id="QKWP01000659">
    <property type="protein sequence ID" value="RIB16654.1"/>
    <property type="molecule type" value="Genomic_DNA"/>
</dbReference>
<evidence type="ECO:0000313" key="2">
    <source>
        <dbReference type="EMBL" id="RIB16654.1"/>
    </source>
</evidence>